<evidence type="ECO:0000313" key="1">
    <source>
        <dbReference type="EMBL" id="RKR08060.1"/>
    </source>
</evidence>
<proteinExistence type="predicted"/>
<dbReference type="OrthoDB" id="1441069at2"/>
<name>A0A495DTZ4_9FLAO</name>
<dbReference type="InterPro" id="IPR048012">
    <property type="entry name" value="BfmA-like_N"/>
</dbReference>
<gene>
    <name evidence="1" type="ORF">CLV91_2826</name>
</gene>
<comment type="caution">
    <text evidence="1">The sequence shown here is derived from an EMBL/GenBank/DDBJ whole genome shotgun (WGS) entry which is preliminary data.</text>
</comment>
<organism evidence="1 2">
    <name type="scientific">Maribacter vaceletii</name>
    <dbReference type="NCBI Taxonomy" id="1206816"/>
    <lineage>
        <taxon>Bacteria</taxon>
        <taxon>Pseudomonadati</taxon>
        <taxon>Bacteroidota</taxon>
        <taxon>Flavobacteriia</taxon>
        <taxon>Flavobacteriales</taxon>
        <taxon>Flavobacteriaceae</taxon>
        <taxon>Maribacter</taxon>
    </lineage>
</organism>
<dbReference type="RefSeq" id="WP_121068825.1">
    <property type="nucleotide sequence ID" value="NZ_RBIQ01000010.1"/>
</dbReference>
<dbReference type="AlphaFoldDB" id="A0A495DTZ4"/>
<dbReference type="Proteomes" id="UP000269412">
    <property type="component" value="Unassembled WGS sequence"/>
</dbReference>
<dbReference type="EMBL" id="RBIQ01000010">
    <property type="protein sequence ID" value="RKR08060.1"/>
    <property type="molecule type" value="Genomic_DNA"/>
</dbReference>
<accession>A0A495DTZ4</accession>
<keyword evidence="2" id="KW-1185">Reference proteome</keyword>
<evidence type="ECO:0000313" key="2">
    <source>
        <dbReference type="Proteomes" id="UP000269412"/>
    </source>
</evidence>
<protein>
    <submittedName>
        <fullName evidence="1">Uncharacterized protein</fullName>
    </submittedName>
</protein>
<reference evidence="1 2" key="1">
    <citation type="submission" date="2018-10" db="EMBL/GenBank/DDBJ databases">
        <title>Genomic Encyclopedia of Archaeal and Bacterial Type Strains, Phase II (KMG-II): from individual species to whole genera.</title>
        <authorList>
            <person name="Goeker M."/>
        </authorList>
    </citation>
    <scope>NUCLEOTIDE SEQUENCE [LARGE SCALE GENOMIC DNA]</scope>
    <source>
        <strain evidence="1 2">DSM 25230</strain>
    </source>
</reference>
<dbReference type="NCBIfam" id="NF041200">
    <property type="entry name" value="mob_BfmA_Nterm"/>
    <property type="match status" value="1"/>
</dbReference>
<sequence>MDDFNTIRLKKKTIDKFKKYSKKISPSYSETLDFMIAFFQDNNLSPYDTLGMNRTSLQNVLNKRIDAVISILRNVEESQLKPTKKMLESLFEGIEEKQPKFIEKIEFKEPIITTENEELIYYRKAYFKKQSELNNFKFRIKETFNRFKLVKHTFSSDEYILKLNVDEYKALKINLFDDLN</sequence>